<keyword evidence="3" id="KW-0548">Nucleotidyltransferase</keyword>
<dbReference type="Proteomes" id="UP000198211">
    <property type="component" value="Unassembled WGS sequence"/>
</dbReference>
<feature type="region of interest" description="Disordered" evidence="1">
    <location>
        <begin position="369"/>
        <end position="389"/>
    </location>
</feature>
<feature type="domain" description="RNase H type-1" evidence="2">
    <location>
        <begin position="15"/>
        <end position="126"/>
    </location>
</feature>
<reference evidence="4" key="1">
    <citation type="submission" date="2017-03" db="EMBL/GenBank/DDBJ databases">
        <title>Phytopthora megakarya and P. palmivora, two closely related causual agents of cacao black pod achieved similar genome size and gene model numbers by different mechanisms.</title>
        <authorList>
            <person name="Ali S."/>
            <person name="Shao J."/>
            <person name="Larry D.J."/>
            <person name="Kronmiller B."/>
            <person name="Shen D."/>
            <person name="Strem M.D."/>
            <person name="Melnick R.L."/>
            <person name="Guiltinan M.J."/>
            <person name="Tyler B.M."/>
            <person name="Meinhardt L.W."/>
            <person name="Bailey B.A."/>
        </authorList>
    </citation>
    <scope>NUCLEOTIDE SEQUENCE [LARGE SCALE GENOMIC DNA]</scope>
    <source>
        <strain evidence="4">zdho120</strain>
    </source>
</reference>
<dbReference type="InterPro" id="IPR036397">
    <property type="entry name" value="RNaseH_sf"/>
</dbReference>
<proteinExistence type="predicted"/>
<dbReference type="CDD" id="cd09279">
    <property type="entry name" value="RNase_HI_like"/>
    <property type="match status" value="1"/>
</dbReference>
<feature type="compositionally biased region" description="Low complexity" evidence="1">
    <location>
        <begin position="282"/>
        <end position="294"/>
    </location>
</feature>
<keyword evidence="3" id="KW-0695">RNA-directed DNA polymerase</keyword>
<feature type="compositionally biased region" description="Basic and acidic residues" evidence="1">
    <location>
        <begin position="306"/>
        <end position="326"/>
    </location>
</feature>
<feature type="compositionally biased region" description="Basic and acidic residues" evidence="1">
    <location>
        <begin position="166"/>
        <end position="180"/>
    </location>
</feature>
<dbReference type="GO" id="GO:0004523">
    <property type="term" value="F:RNA-DNA hybrid ribonuclease activity"/>
    <property type="evidence" value="ECO:0007669"/>
    <property type="project" value="InterPro"/>
</dbReference>
<dbReference type="GO" id="GO:0003676">
    <property type="term" value="F:nucleic acid binding"/>
    <property type="evidence" value="ECO:0007669"/>
    <property type="project" value="InterPro"/>
</dbReference>
<evidence type="ECO:0000313" key="3">
    <source>
        <dbReference type="EMBL" id="OWZ10866.1"/>
    </source>
</evidence>
<feature type="region of interest" description="Disordered" evidence="1">
    <location>
        <begin position="148"/>
        <end position="186"/>
    </location>
</feature>
<comment type="caution">
    <text evidence="3">The sequence shown here is derived from an EMBL/GenBank/DDBJ whole genome shotgun (WGS) entry which is preliminary data.</text>
</comment>
<dbReference type="Pfam" id="PF13456">
    <property type="entry name" value="RVT_3"/>
    <property type="match status" value="1"/>
</dbReference>
<dbReference type="InterPro" id="IPR002156">
    <property type="entry name" value="RNaseH_domain"/>
</dbReference>
<name>A0A225VZK0_9STRA</name>
<dbReference type="InterPro" id="IPR012337">
    <property type="entry name" value="RNaseH-like_sf"/>
</dbReference>
<dbReference type="EMBL" id="NBNE01002301">
    <property type="protein sequence ID" value="OWZ10866.1"/>
    <property type="molecule type" value="Genomic_DNA"/>
</dbReference>
<sequence>MAAQFRWSLPPLVSAGAGAALFDPEQRCHWTIAWYLSSTTHTNNTAEYNALIEGVSGALHHGARRLVIHGDSALVLEQVRGRYACNNSRLRKLRNKVWKILRQFDSYELQHVDRQENKQTDRLANTVLDGRRTRVECADHGIDGINCDGHTASRQVTMTPSRPRQSRTDSEPRADSHETEMDGTEAAEATAAIVRRDRGRTFPVLPVSTDSVPARQPRLQLRSNLSASDLDAAKAAMQRVGVAFSDKLYDGDDWEAAEGYLAALTPAVYTALLPFAQRHRQPAQARPRPQYPTRNRGRRRPPGTPRNERLNEALDHLNSLQRDRHSTQPAIRKARRRAGRIRSAMKRAVLRKTFRTHAKACMQHIFAETTTDPESATKSDGPDALPAPTGRYARVFPGTSRQFNFDDKAGEPFRQRLIAALTDDITTDEVEDAVHCAQARSSPGIDGVGHELFKTFLSVLLPALYATFRVCWKQGNGPVVWKVVVTESPWNP</sequence>
<dbReference type="PANTHER" id="PTHR48475:SF1">
    <property type="entry name" value="RNASE H TYPE-1 DOMAIN-CONTAINING PROTEIN"/>
    <property type="match status" value="1"/>
</dbReference>
<evidence type="ECO:0000259" key="2">
    <source>
        <dbReference type="Pfam" id="PF13456"/>
    </source>
</evidence>
<feature type="compositionally biased region" description="Polar residues" evidence="1">
    <location>
        <begin position="152"/>
        <end position="163"/>
    </location>
</feature>
<organism evidence="3 4">
    <name type="scientific">Phytophthora megakarya</name>
    <dbReference type="NCBI Taxonomy" id="4795"/>
    <lineage>
        <taxon>Eukaryota</taxon>
        <taxon>Sar</taxon>
        <taxon>Stramenopiles</taxon>
        <taxon>Oomycota</taxon>
        <taxon>Peronosporomycetes</taxon>
        <taxon>Peronosporales</taxon>
        <taxon>Peronosporaceae</taxon>
        <taxon>Phytophthora</taxon>
    </lineage>
</organism>
<dbReference type="PANTHER" id="PTHR48475">
    <property type="entry name" value="RIBONUCLEASE H"/>
    <property type="match status" value="1"/>
</dbReference>
<evidence type="ECO:0000313" key="4">
    <source>
        <dbReference type="Proteomes" id="UP000198211"/>
    </source>
</evidence>
<dbReference type="OrthoDB" id="128010at2759"/>
<dbReference type="SUPFAM" id="SSF53098">
    <property type="entry name" value="Ribonuclease H-like"/>
    <property type="match status" value="1"/>
</dbReference>
<dbReference type="Gene3D" id="3.30.420.10">
    <property type="entry name" value="Ribonuclease H-like superfamily/Ribonuclease H"/>
    <property type="match status" value="1"/>
</dbReference>
<accession>A0A225VZK0</accession>
<dbReference type="AlphaFoldDB" id="A0A225VZK0"/>
<keyword evidence="4" id="KW-1185">Reference proteome</keyword>
<feature type="region of interest" description="Disordered" evidence="1">
    <location>
        <begin position="278"/>
        <end position="339"/>
    </location>
</feature>
<gene>
    <name evidence="3" type="ORF">PHMEG_00016200</name>
</gene>
<keyword evidence="3" id="KW-0808">Transferase</keyword>
<evidence type="ECO:0000256" key="1">
    <source>
        <dbReference type="SAM" id="MobiDB-lite"/>
    </source>
</evidence>
<protein>
    <submittedName>
        <fullName evidence="3">Reverse transcriptase</fullName>
    </submittedName>
</protein>
<dbReference type="GO" id="GO:0003964">
    <property type="term" value="F:RNA-directed DNA polymerase activity"/>
    <property type="evidence" value="ECO:0007669"/>
    <property type="project" value="UniProtKB-KW"/>
</dbReference>